<dbReference type="Proteomes" id="UP000318199">
    <property type="component" value="Unassembled WGS sequence"/>
</dbReference>
<dbReference type="FunFam" id="1.20.140.10:FF:000012">
    <property type="entry name" value="Acyl-CoA dehydrogenase fadE12"/>
    <property type="match status" value="1"/>
</dbReference>
<keyword evidence="5" id="KW-0560">Oxidoreductase</keyword>
<dbReference type="AlphaFoldDB" id="A0A562ZRL0"/>
<dbReference type="Pfam" id="PF02771">
    <property type="entry name" value="Acyl-CoA_dh_N"/>
    <property type="match status" value="1"/>
</dbReference>
<evidence type="ECO:0000256" key="1">
    <source>
        <dbReference type="ARBA" id="ARBA00001974"/>
    </source>
</evidence>
<evidence type="ECO:0000259" key="8">
    <source>
        <dbReference type="Pfam" id="PF02771"/>
    </source>
</evidence>
<dbReference type="FunFam" id="2.40.110.10:FF:000002">
    <property type="entry name" value="Acyl-CoA dehydrogenase fadE12"/>
    <property type="match status" value="1"/>
</dbReference>
<dbReference type="Pfam" id="PF02770">
    <property type="entry name" value="Acyl-CoA_dh_M"/>
    <property type="match status" value="1"/>
</dbReference>
<keyword evidence="10" id="KW-1185">Reference proteome</keyword>
<feature type="domain" description="Acyl-CoA dehydrogenase/oxidase N-terminal" evidence="8">
    <location>
        <begin position="22"/>
        <end position="128"/>
    </location>
</feature>
<comment type="caution">
    <text evidence="9">The sequence shown here is derived from an EMBL/GenBank/DDBJ whole genome shotgun (WGS) entry which is preliminary data.</text>
</comment>
<dbReference type="InterPro" id="IPR009100">
    <property type="entry name" value="AcylCoA_DH/oxidase_NM_dom_sf"/>
</dbReference>
<evidence type="ECO:0000259" key="7">
    <source>
        <dbReference type="Pfam" id="PF02770"/>
    </source>
</evidence>
<dbReference type="InterPro" id="IPR036250">
    <property type="entry name" value="AcylCo_DH-like_C"/>
</dbReference>
<evidence type="ECO:0000256" key="3">
    <source>
        <dbReference type="ARBA" id="ARBA00022630"/>
    </source>
</evidence>
<dbReference type="PANTHER" id="PTHR43884">
    <property type="entry name" value="ACYL-COA DEHYDROGENASE"/>
    <property type="match status" value="1"/>
</dbReference>
<evidence type="ECO:0000256" key="5">
    <source>
        <dbReference type="ARBA" id="ARBA00023002"/>
    </source>
</evidence>
<protein>
    <submittedName>
        <fullName evidence="9">Acyl-CoA dehydrogenase</fullName>
    </submittedName>
</protein>
<dbReference type="GO" id="GO:0003995">
    <property type="term" value="F:acyl-CoA dehydrogenase activity"/>
    <property type="evidence" value="ECO:0007669"/>
    <property type="project" value="TreeGrafter"/>
</dbReference>
<dbReference type="GO" id="GO:0050660">
    <property type="term" value="F:flavin adenine dinucleotide binding"/>
    <property type="evidence" value="ECO:0007669"/>
    <property type="project" value="InterPro"/>
</dbReference>
<dbReference type="PANTHER" id="PTHR43884:SF20">
    <property type="entry name" value="ACYL-COA DEHYDROGENASE FADE28"/>
    <property type="match status" value="1"/>
</dbReference>
<dbReference type="OrthoDB" id="9769473at2"/>
<accession>A0A562ZRL0</accession>
<comment type="similarity">
    <text evidence="2">Belongs to the acyl-CoA dehydrogenase family.</text>
</comment>
<dbReference type="SUPFAM" id="SSF56645">
    <property type="entry name" value="Acyl-CoA dehydrogenase NM domain-like"/>
    <property type="match status" value="1"/>
</dbReference>
<dbReference type="Gene3D" id="2.40.110.10">
    <property type="entry name" value="Butyryl-CoA Dehydrogenase, subunit A, domain 2"/>
    <property type="match status" value="1"/>
</dbReference>
<evidence type="ECO:0000313" key="9">
    <source>
        <dbReference type="EMBL" id="TWO71212.1"/>
    </source>
</evidence>
<dbReference type="InterPro" id="IPR009075">
    <property type="entry name" value="AcylCo_DH/oxidase_C"/>
</dbReference>
<dbReference type="InterPro" id="IPR037069">
    <property type="entry name" value="AcylCoA_DH/ox_N_sf"/>
</dbReference>
<dbReference type="Gene3D" id="1.20.140.10">
    <property type="entry name" value="Butyryl-CoA Dehydrogenase, subunit A, domain 3"/>
    <property type="match status" value="1"/>
</dbReference>
<dbReference type="EMBL" id="VOBQ01000008">
    <property type="protein sequence ID" value="TWO71212.1"/>
    <property type="molecule type" value="Genomic_DNA"/>
</dbReference>
<proteinExistence type="inferred from homology"/>
<evidence type="ECO:0000256" key="4">
    <source>
        <dbReference type="ARBA" id="ARBA00022827"/>
    </source>
</evidence>
<feature type="domain" description="Acyl-CoA oxidase/dehydrogenase middle" evidence="7">
    <location>
        <begin position="132"/>
        <end position="230"/>
    </location>
</feature>
<evidence type="ECO:0000259" key="6">
    <source>
        <dbReference type="Pfam" id="PF00441"/>
    </source>
</evidence>
<dbReference type="InterPro" id="IPR046373">
    <property type="entry name" value="Acyl-CoA_Oxase/DH_mid-dom_sf"/>
</dbReference>
<gene>
    <name evidence="9" type="ORF">FN976_09750</name>
</gene>
<dbReference type="RefSeq" id="WP_145892829.1">
    <property type="nucleotide sequence ID" value="NZ_VOBQ01000008.1"/>
</dbReference>
<keyword evidence="4" id="KW-0274">FAD</keyword>
<dbReference type="SUPFAM" id="SSF47203">
    <property type="entry name" value="Acyl-CoA dehydrogenase C-terminal domain-like"/>
    <property type="match status" value="1"/>
</dbReference>
<dbReference type="Pfam" id="PF00441">
    <property type="entry name" value="Acyl-CoA_dh_1"/>
    <property type="match status" value="1"/>
</dbReference>
<evidence type="ECO:0000256" key="2">
    <source>
        <dbReference type="ARBA" id="ARBA00009347"/>
    </source>
</evidence>
<organism evidence="9 10">
    <name type="scientific">Caenimonas sedimenti</name>
    <dbReference type="NCBI Taxonomy" id="2596921"/>
    <lineage>
        <taxon>Bacteria</taxon>
        <taxon>Pseudomonadati</taxon>
        <taxon>Pseudomonadota</taxon>
        <taxon>Betaproteobacteria</taxon>
        <taxon>Burkholderiales</taxon>
        <taxon>Comamonadaceae</taxon>
        <taxon>Caenimonas</taxon>
    </lineage>
</organism>
<feature type="domain" description="Acyl-CoA dehydrogenase/oxidase C-terminal" evidence="6">
    <location>
        <begin position="243"/>
        <end position="391"/>
    </location>
</feature>
<dbReference type="Gene3D" id="1.10.540.10">
    <property type="entry name" value="Acyl-CoA dehydrogenase/oxidase, N-terminal domain"/>
    <property type="match status" value="1"/>
</dbReference>
<reference evidence="9 10" key="1">
    <citation type="submission" date="2019-07" db="EMBL/GenBank/DDBJ databases">
        <title>Caenimonas sedimenti sp. nov., isolated from activated sludge.</title>
        <authorList>
            <person name="Xu J."/>
        </authorList>
    </citation>
    <scope>NUCLEOTIDE SEQUENCE [LARGE SCALE GENOMIC DNA]</scope>
    <source>
        <strain evidence="9 10">HX-9-20</strain>
    </source>
</reference>
<evidence type="ECO:0000313" key="10">
    <source>
        <dbReference type="Proteomes" id="UP000318199"/>
    </source>
</evidence>
<dbReference type="InterPro" id="IPR006091">
    <property type="entry name" value="Acyl-CoA_Oxase/DH_mid-dom"/>
</dbReference>
<keyword evidence="3" id="KW-0285">Flavoprotein</keyword>
<name>A0A562ZRL0_9BURK</name>
<comment type="cofactor">
    <cofactor evidence="1">
        <name>FAD</name>
        <dbReference type="ChEBI" id="CHEBI:57692"/>
    </cofactor>
</comment>
<sequence>MNTVTSPTGRKTASSQIQSRVRDIQEATRGVTAQYPRSYILQCIKEDRFPEELWQALGKFGLLGLSIPEEYGGSGGGVLEITALNEALALAGVPTLFLVVTGLARVPIVRNGTREQIARYVTPTCTGEKKMCFAITEPNAGTNSFAMTTLATPNAGGGWTLNGQKVFISGARDADTMMVVARTTKASEVKHRTDGMSLFVIDMKTPGITLKQLNIQVETAERQYMVFFDNVQLPADAVIGEPGKGAKLMFEGLNSERLLAAGAALGLGDYALAKGVAYAKDRKPFGKPIGSYQALQHRMALAKAELEAARLMTYDAADRFDNGEDAGAHANMAKLLASRAAVAAVEAALQTHGGYGFDRDYDVVTLWPMIRLLEIAPINNEMLLNYIGEHVLGLPKSY</sequence>
<dbReference type="InterPro" id="IPR013786">
    <property type="entry name" value="AcylCoA_DH/ox_N"/>
</dbReference>